<keyword evidence="1" id="KW-0812">Transmembrane</keyword>
<name>A0AAV9V3C3_9PEZI</name>
<proteinExistence type="predicted"/>
<keyword evidence="1" id="KW-1133">Transmembrane helix</keyword>
<sequence length="350" mass="40262">MKCWTPGSGAGYFAFVLFSLTIFTGISAELLAAGRATLLSDIYELNPDNIMQISYNLTSLIRWVTKTRPLGFPDRHLPDGENEMPLSWAIAGVYGHVKGLIDDLRDPNLWADDEKLEYYGFDRDSIAALSQIAPEYFEDRIAIANKYLDEIRRIPFWTTEIPPKFYYSYGGPRPHKAEVVRIWDIIYDFIEYIAVSRPAGPIKIYKVQSLVAYLINARGIRMPPGHEERFTFTTADLIVLEVGFDSIANAIDLFISDRDWFGIDSGYNLLTEEFVTTAPFWVALKRDHEHLRKFIADYMMLFWSLRIKLRTLRKALVPWMEESKSEFIWGEVDPKNPDYSVLMGLPPSAE</sequence>
<protein>
    <submittedName>
        <fullName evidence="2">Uncharacterized protein</fullName>
    </submittedName>
</protein>
<evidence type="ECO:0000313" key="3">
    <source>
        <dbReference type="Proteomes" id="UP001373714"/>
    </source>
</evidence>
<dbReference type="EMBL" id="JAVHNS010000005">
    <property type="protein sequence ID" value="KAK6354367.1"/>
    <property type="molecule type" value="Genomic_DNA"/>
</dbReference>
<keyword evidence="1" id="KW-0472">Membrane</keyword>
<dbReference type="Proteomes" id="UP001373714">
    <property type="component" value="Unassembled WGS sequence"/>
</dbReference>
<dbReference type="AlphaFoldDB" id="A0AAV9V3C3"/>
<accession>A0AAV9V3C3</accession>
<organism evidence="2 3">
    <name type="scientific">Orbilia blumenaviensis</name>
    <dbReference type="NCBI Taxonomy" id="1796055"/>
    <lineage>
        <taxon>Eukaryota</taxon>
        <taxon>Fungi</taxon>
        <taxon>Dikarya</taxon>
        <taxon>Ascomycota</taxon>
        <taxon>Pezizomycotina</taxon>
        <taxon>Orbiliomycetes</taxon>
        <taxon>Orbiliales</taxon>
        <taxon>Orbiliaceae</taxon>
        <taxon>Orbilia</taxon>
    </lineage>
</organism>
<evidence type="ECO:0000256" key="1">
    <source>
        <dbReference type="SAM" id="Phobius"/>
    </source>
</evidence>
<keyword evidence="3" id="KW-1185">Reference proteome</keyword>
<reference evidence="2 3" key="1">
    <citation type="submission" date="2019-10" db="EMBL/GenBank/DDBJ databases">
        <authorList>
            <person name="Palmer J.M."/>
        </authorList>
    </citation>
    <scope>NUCLEOTIDE SEQUENCE [LARGE SCALE GENOMIC DNA]</scope>
    <source>
        <strain evidence="2 3">TWF730</strain>
    </source>
</reference>
<comment type="caution">
    <text evidence="2">The sequence shown here is derived from an EMBL/GenBank/DDBJ whole genome shotgun (WGS) entry which is preliminary data.</text>
</comment>
<feature type="transmembrane region" description="Helical" evidence="1">
    <location>
        <begin position="12"/>
        <end position="32"/>
    </location>
</feature>
<evidence type="ECO:0000313" key="2">
    <source>
        <dbReference type="EMBL" id="KAK6354367.1"/>
    </source>
</evidence>
<gene>
    <name evidence="2" type="ORF">TWF730_008775</name>
</gene>